<accession>A0AAI8YFB6</accession>
<name>A0AAI8YFB6_9PEZI</name>
<feature type="signal peptide" evidence="1">
    <location>
        <begin position="1"/>
        <end position="17"/>
    </location>
</feature>
<proteinExistence type="predicted"/>
<evidence type="ECO:0000313" key="3">
    <source>
        <dbReference type="Proteomes" id="UP001295740"/>
    </source>
</evidence>
<evidence type="ECO:0000256" key="1">
    <source>
        <dbReference type="SAM" id="SignalP"/>
    </source>
</evidence>
<feature type="chain" id="PRO_5042550566" evidence="1">
    <location>
        <begin position="18"/>
        <end position="158"/>
    </location>
</feature>
<gene>
    <name evidence="2" type="ORF">KHLLAP_LOCUS3134</name>
</gene>
<dbReference type="EMBL" id="CAUWAG010000004">
    <property type="protein sequence ID" value="CAJ2502666.1"/>
    <property type="molecule type" value="Genomic_DNA"/>
</dbReference>
<reference evidence="2" key="1">
    <citation type="submission" date="2023-10" db="EMBL/GenBank/DDBJ databases">
        <authorList>
            <person name="Hackl T."/>
        </authorList>
    </citation>
    <scope>NUCLEOTIDE SEQUENCE</scope>
</reference>
<dbReference type="AlphaFoldDB" id="A0AAI8YFB6"/>
<sequence>MHYITLLLLVSAALASAIPAYTTADTFITATRTAGGMPTQTPSPQRWSNTFTERETVSESLIESVDPFTDPDYTPDQTTTTPPHVTTIFSNGTPHPFTEGVTESYSRAGSCLWSGMCETKFTECYTHGAGWSSVTYLFCLCGEYASGFDCGYYSTMQD</sequence>
<comment type="caution">
    <text evidence="2">The sequence shown here is derived from an EMBL/GenBank/DDBJ whole genome shotgun (WGS) entry which is preliminary data.</text>
</comment>
<keyword evidence="3" id="KW-1185">Reference proteome</keyword>
<dbReference type="Proteomes" id="UP001295740">
    <property type="component" value="Unassembled WGS sequence"/>
</dbReference>
<keyword evidence="1" id="KW-0732">Signal</keyword>
<organism evidence="2 3">
    <name type="scientific">Anthostomella pinea</name>
    <dbReference type="NCBI Taxonomy" id="933095"/>
    <lineage>
        <taxon>Eukaryota</taxon>
        <taxon>Fungi</taxon>
        <taxon>Dikarya</taxon>
        <taxon>Ascomycota</taxon>
        <taxon>Pezizomycotina</taxon>
        <taxon>Sordariomycetes</taxon>
        <taxon>Xylariomycetidae</taxon>
        <taxon>Xylariales</taxon>
        <taxon>Xylariaceae</taxon>
        <taxon>Anthostomella</taxon>
    </lineage>
</organism>
<evidence type="ECO:0000313" key="2">
    <source>
        <dbReference type="EMBL" id="CAJ2502666.1"/>
    </source>
</evidence>
<protein>
    <submittedName>
        <fullName evidence="2">Uu.00g100600.m01.CDS01</fullName>
    </submittedName>
</protein>